<keyword evidence="4" id="KW-1185">Reference proteome</keyword>
<protein>
    <recommendedName>
        <fullName evidence="2">DUF6533 domain-containing protein</fullName>
    </recommendedName>
</protein>
<proteinExistence type="predicted"/>
<evidence type="ECO:0000259" key="2">
    <source>
        <dbReference type="Pfam" id="PF20151"/>
    </source>
</evidence>
<feature type="transmembrane region" description="Helical" evidence="1">
    <location>
        <begin position="91"/>
        <end position="107"/>
    </location>
</feature>
<keyword evidence="1" id="KW-0812">Transmembrane</keyword>
<keyword evidence="1" id="KW-1133">Transmembrane helix</keyword>
<feature type="domain" description="DUF6533" evidence="2">
    <location>
        <begin position="15"/>
        <end position="60"/>
    </location>
</feature>
<feature type="transmembrane region" description="Helical" evidence="1">
    <location>
        <begin position="169"/>
        <end position="187"/>
    </location>
</feature>
<dbReference type="InterPro" id="IPR045340">
    <property type="entry name" value="DUF6533"/>
</dbReference>
<dbReference type="AlphaFoldDB" id="A0AAD6ZNW1"/>
<evidence type="ECO:0000313" key="4">
    <source>
        <dbReference type="Proteomes" id="UP001218218"/>
    </source>
</evidence>
<evidence type="ECO:0000256" key="1">
    <source>
        <dbReference type="SAM" id="Phobius"/>
    </source>
</evidence>
<dbReference type="EMBL" id="JARIHO010000035">
    <property type="protein sequence ID" value="KAJ7331372.1"/>
    <property type="molecule type" value="Genomic_DNA"/>
</dbReference>
<accession>A0AAD6ZNW1</accession>
<feature type="transmembrane region" description="Helical" evidence="1">
    <location>
        <begin position="119"/>
        <end position="139"/>
    </location>
</feature>
<gene>
    <name evidence="3" type="ORF">DFH08DRAFT_881467</name>
</gene>
<reference evidence="3" key="1">
    <citation type="submission" date="2023-03" db="EMBL/GenBank/DDBJ databases">
        <title>Massive genome expansion in bonnet fungi (Mycena s.s.) driven by repeated elements and novel gene families across ecological guilds.</title>
        <authorList>
            <consortium name="Lawrence Berkeley National Laboratory"/>
            <person name="Harder C.B."/>
            <person name="Miyauchi S."/>
            <person name="Viragh M."/>
            <person name="Kuo A."/>
            <person name="Thoen E."/>
            <person name="Andreopoulos B."/>
            <person name="Lu D."/>
            <person name="Skrede I."/>
            <person name="Drula E."/>
            <person name="Henrissat B."/>
            <person name="Morin E."/>
            <person name="Kohler A."/>
            <person name="Barry K."/>
            <person name="LaButti K."/>
            <person name="Morin E."/>
            <person name="Salamov A."/>
            <person name="Lipzen A."/>
            <person name="Mereny Z."/>
            <person name="Hegedus B."/>
            <person name="Baldrian P."/>
            <person name="Stursova M."/>
            <person name="Weitz H."/>
            <person name="Taylor A."/>
            <person name="Grigoriev I.V."/>
            <person name="Nagy L.G."/>
            <person name="Martin F."/>
            <person name="Kauserud H."/>
        </authorList>
    </citation>
    <scope>NUCLEOTIDE SEQUENCE</scope>
    <source>
        <strain evidence="3">CBHHK002</strain>
    </source>
</reference>
<sequence>MDAAQIQSQVNSNIYFNLISFTALFYEYFLTLSLEILRYWGTPLKLPTILFFANRYGTLFGTIPVVIQNFWTTESSPQKIRICQHLETYHQYFIIVTQILIGLMLLLRTYALYERSKRVLALMVFVAVASIAVAIWSVFTGKAGDSSQNLHLYVGCAYGFTKAQGISLATAWAGSGVFDFMVFVLTLRKGLGVDSRDINLLSVLLRDGSVYFGVMAMSNLSNILTFVLGSPYTRGIVTTFTNIISSLMISRLMLNLRDPSLVHSMSEGISDGTSAATGLVFAPHRGTPDVYTDMSSDIELSTRVEAHKGVHV</sequence>
<feature type="transmembrane region" description="Helical" evidence="1">
    <location>
        <begin position="49"/>
        <end position="71"/>
    </location>
</feature>
<dbReference type="Pfam" id="PF20151">
    <property type="entry name" value="DUF6533"/>
    <property type="match status" value="1"/>
</dbReference>
<evidence type="ECO:0000313" key="3">
    <source>
        <dbReference type="EMBL" id="KAJ7331372.1"/>
    </source>
</evidence>
<name>A0AAD6ZNW1_9AGAR</name>
<organism evidence="3 4">
    <name type="scientific">Mycena albidolilacea</name>
    <dbReference type="NCBI Taxonomy" id="1033008"/>
    <lineage>
        <taxon>Eukaryota</taxon>
        <taxon>Fungi</taxon>
        <taxon>Dikarya</taxon>
        <taxon>Basidiomycota</taxon>
        <taxon>Agaricomycotina</taxon>
        <taxon>Agaricomycetes</taxon>
        <taxon>Agaricomycetidae</taxon>
        <taxon>Agaricales</taxon>
        <taxon>Marasmiineae</taxon>
        <taxon>Mycenaceae</taxon>
        <taxon>Mycena</taxon>
    </lineage>
</organism>
<comment type="caution">
    <text evidence="3">The sequence shown here is derived from an EMBL/GenBank/DDBJ whole genome shotgun (WGS) entry which is preliminary data.</text>
</comment>
<feature type="transmembrane region" description="Helical" evidence="1">
    <location>
        <begin position="14"/>
        <end position="37"/>
    </location>
</feature>
<feature type="transmembrane region" description="Helical" evidence="1">
    <location>
        <begin position="208"/>
        <end position="229"/>
    </location>
</feature>
<dbReference type="Proteomes" id="UP001218218">
    <property type="component" value="Unassembled WGS sequence"/>
</dbReference>
<keyword evidence="1" id="KW-0472">Membrane</keyword>